<dbReference type="HAMAP" id="MF_01306_B">
    <property type="entry name" value="Ribosomal_uS4_B"/>
    <property type="match status" value="1"/>
</dbReference>
<dbReference type="GO" id="GO:0015935">
    <property type="term" value="C:small ribosomal subunit"/>
    <property type="evidence" value="ECO:0007669"/>
    <property type="project" value="InterPro"/>
</dbReference>
<evidence type="ECO:0000256" key="1">
    <source>
        <dbReference type="ARBA" id="ARBA00007465"/>
    </source>
</evidence>
<dbReference type="InterPro" id="IPR001912">
    <property type="entry name" value="Ribosomal_uS4_N"/>
</dbReference>
<evidence type="ECO:0000256" key="3">
    <source>
        <dbReference type="ARBA" id="ARBA00022884"/>
    </source>
</evidence>
<comment type="subunit">
    <text evidence="7">Part of the 30S ribosomal subunit. Contacts protein S5. The interaction surface between S4 and S5 is involved in control of translational fidelity.</text>
</comment>
<evidence type="ECO:0000256" key="4">
    <source>
        <dbReference type="ARBA" id="ARBA00022980"/>
    </source>
</evidence>
<name>A0A1F5WD85_9BACT</name>
<evidence type="ECO:0000256" key="7">
    <source>
        <dbReference type="HAMAP-Rule" id="MF_01306"/>
    </source>
</evidence>
<dbReference type="PANTHER" id="PTHR11831">
    <property type="entry name" value="30S 40S RIBOSOMAL PROTEIN"/>
    <property type="match status" value="1"/>
</dbReference>
<evidence type="ECO:0000256" key="5">
    <source>
        <dbReference type="ARBA" id="ARBA00023274"/>
    </source>
</evidence>
<keyword evidence="2 7" id="KW-0699">rRNA-binding</keyword>
<feature type="domain" description="Small ribosomal subunit protein uS4 N-terminal" evidence="9">
    <location>
        <begin position="2"/>
        <end position="91"/>
    </location>
</feature>
<dbReference type="AlphaFoldDB" id="A0A1F5WD85"/>
<dbReference type="NCBIfam" id="NF003717">
    <property type="entry name" value="PRK05327.1"/>
    <property type="match status" value="1"/>
</dbReference>
<dbReference type="Proteomes" id="UP000178406">
    <property type="component" value="Unassembled WGS sequence"/>
</dbReference>
<dbReference type="PROSITE" id="PS50889">
    <property type="entry name" value="S4"/>
    <property type="match status" value="1"/>
</dbReference>
<evidence type="ECO:0000256" key="6">
    <source>
        <dbReference type="ARBA" id="ARBA00035254"/>
    </source>
</evidence>
<reference evidence="10 11" key="1">
    <citation type="journal article" date="2016" name="Nat. Commun.">
        <title>Thousands of microbial genomes shed light on interconnected biogeochemical processes in an aquifer system.</title>
        <authorList>
            <person name="Anantharaman K."/>
            <person name="Brown C.T."/>
            <person name="Hug L.A."/>
            <person name="Sharon I."/>
            <person name="Castelle C.J."/>
            <person name="Probst A.J."/>
            <person name="Thomas B.C."/>
            <person name="Singh A."/>
            <person name="Wilkins M.J."/>
            <person name="Karaoz U."/>
            <person name="Brodie E.L."/>
            <person name="Williams K.H."/>
            <person name="Hubbard S.S."/>
            <person name="Banfield J.F."/>
        </authorList>
    </citation>
    <scope>NUCLEOTIDE SEQUENCE [LARGE SCALE GENOMIC DNA]</scope>
</reference>
<dbReference type="InterPro" id="IPR002942">
    <property type="entry name" value="S4_RNA-bd"/>
</dbReference>
<evidence type="ECO:0000259" key="9">
    <source>
        <dbReference type="SMART" id="SM01390"/>
    </source>
</evidence>
<dbReference type="STRING" id="1798338.A3J56_01880"/>
<sequence>MRVVTTCKACRRLGVSVCGREKCAVRRKPYPPGIHGKSFRRGLSEYGTQLREKQKIRLTYGLRERQFQNLVTSAFAQKSISSPDAVLRLLEMRLDNVTYRLGLAPTRAAARQLVNHGHLFINSRRVNIPSYRVNVGDEIKIRPQSVQKGAFANLEITLKKHSVPSWLAFDMQRMTGKVVSYPPAETLEELGKGFTISAVIEYYSR</sequence>
<organism evidence="10 11">
    <name type="scientific">Candidatus Giovannonibacteria bacterium RIFCSPHIGHO2_02_FULL_46_20</name>
    <dbReference type="NCBI Taxonomy" id="1798338"/>
    <lineage>
        <taxon>Bacteria</taxon>
        <taxon>Candidatus Giovannoniibacteriota</taxon>
    </lineage>
</organism>
<evidence type="ECO:0000256" key="2">
    <source>
        <dbReference type="ARBA" id="ARBA00022730"/>
    </source>
</evidence>
<dbReference type="PANTHER" id="PTHR11831:SF4">
    <property type="entry name" value="SMALL RIBOSOMAL SUBUNIT PROTEIN US4M"/>
    <property type="match status" value="1"/>
</dbReference>
<dbReference type="Pfam" id="PF00163">
    <property type="entry name" value="Ribosomal_S4"/>
    <property type="match status" value="1"/>
</dbReference>
<dbReference type="SUPFAM" id="SSF55174">
    <property type="entry name" value="Alpha-L RNA-binding motif"/>
    <property type="match status" value="1"/>
</dbReference>
<feature type="domain" description="RNA-binding S4" evidence="8">
    <location>
        <begin position="92"/>
        <end position="155"/>
    </location>
</feature>
<dbReference type="GO" id="GO:0003735">
    <property type="term" value="F:structural constituent of ribosome"/>
    <property type="evidence" value="ECO:0007669"/>
    <property type="project" value="InterPro"/>
</dbReference>
<dbReference type="CDD" id="cd00165">
    <property type="entry name" value="S4"/>
    <property type="match status" value="1"/>
</dbReference>
<keyword evidence="5 7" id="KW-0687">Ribonucleoprotein</keyword>
<dbReference type="SMART" id="SM01390">
    <property type="entry name" value="Ribosomal_S4"/>
    <property type="match status" value="1"/>
</dbReference>
<dbReference type="NCBIfam" id="TIGR01017">
    <property type="entry name" value="rpsD_bact"/>
    <property type="match status" value="1"/>
</dbReference>
<dbReference type="InterPro" id="IPR022801">
    <property type="entry name" value="Ribosomal_uS4"/>
</dbReference>
<evidence type="ECO:0000313" key="10">
    <source>
        <dbReference type="EMBL" id="OGF73689.1"/>
    </source>
</evidence>
<dbReference type="GO" id="GO:0042274">
    <property type="term" value="P:ribosomal small subunit biogenesis"/>
    <property type="evidence" value="ECO:0007669"/>
    <property type="project" value="TreeGrafter"/>
</dbReference>
<dbReference type="GO" id="GO:0006412">
    <property type="term" value="P:translation"/>
    <property type="evidence" value="ECO:0007669"/>
    <property type="project" value="UniProtKB-UniRule"/>
</dbReference>
<gene>
    <name evidence="7" type="primary">rpsD</name>
    <name evidence="10" type="ORF">A3J56_01880</name>
</gene>
<dbReference type="InterPro" id="IPR036986">
    <property type="entry name" value="S4_RNA-bd_sf"/>
</dbReference>
<comment type="function">
    <text evidence="7">With S5 and S12 plays an important role in translational accuracy.</text>
</comment>
<dbReference type="Pfam" id="PF01479">
    <property type="entry name" value="S4"/>
    <property type="match status" value="1"/>
</dbReference>
<protein>
    <recommendedName>
        <fullName evidence="6 7">Small ribosomal subunit protein uS4</fullName>
    </recommendedName>
</protein>
<dbReference type="Gene3D" id="1.10.1050.10">
    <property type="entry name" value="Ribosomal Protein S4 Delta 41, Chain A, domain 1"/>
    <property type="match status" value="1"/>
</dbReference>
<comment type="similarity">
    <text evidence="1 7">Belongs to the universal ribosomal protein uS4 family.</text>
</comment>
<evidence type="ECO:0000313" key="11">
    <source>
        <dbReference type="Proteomes" id="UP000178406"/>
    </source>
</evidence>
<dbReference type="EMBL" id="MFHQ01000037">
    <property type="protein sequence ID" value="OGF73689.1"/>
    <property type="molecule type" value="Genomic_DNA"/>
</dbReference>
<evidence type="ECO:0000259" key="8">
    <source>
        <dbReference type="SMART" id="SM00363"/>
    </source>
</evidence>
<accession>A0A1F5WD85</accession>
<dbReference type="GO" id="GO:0019843">
    <property type="term" value="F:rRNA binding"/>
    <property type="evidence" value="ECO:0007669"/>
    <property type="project" value="UniProtKB-UniRule"/>
</dbReference>
<dbReference type="FunFam" id="3.10.290.10:FF:000001">
    <property type="entry name" value="30S ribosomal protein S4"/>
    <property type="match status" value="1"/>
</dbReference>
<proteinExistence type="inferred from homology"/>
<comment type="caution">
    <text evidence="10">The sequence shown here is derived from an EMBL/GenBank/DDBJ whole genome shotgun (WGS) entry which is preliminary data.</text>
</comment>
<keyword evidence="4 7" id="KW-0689">Ribosomal protein</keyword>
<dbReference type="Gene3D" id="3.10.290.10">
    <property type="entry name" value="RNA-binding S4 domain"/>
    <property type="match status" value="1"/>
</dbReference>
<dbReference type="SMART" id="SM00363">
    <property type="entry name" value="S4"/>
    <property type="match status" value="1"/>
</dbReference>
<dbReference type="InterPro" id="IPR005709">
    <property type="entry name" value="Ribosomal_uS4_bac-type"/>
</dbReference>
<comment type="function">
    <text evidence="7">One of the primary rRNA binding proteins, it binds directly to 16S rRNA where it nucleates assembly of the body of the 30S subunit.</text>
</comment>
<keyword evidence="3 7" id="KW-0694">RNA-binding</keyword>